<dbReference type="SUPFAM" id="SSF54928">
    <property type="entry name" value="RNA-binding domain, RBD"/>
    <property type="match status" value="2"/>
</dbReference>
<evidence type="ECO:0000256" key="1">
    <source>
        <dbReference type="ARBA" id="ARBA00022737"/>
    </source>
</evidence>
<dbReference type="Pfam" id="PF00076">
    <property type="entry name" value="RRM_1"/>
    <property type="match status" value="1"/>
</dbReference>
<evidence type="ECO:0000256" key="4">
    <source>
        <dbReference type="SAM" id="MobiDB-lite"/>
    </source>
</evidence>
<feature type="compositionally biased region" description="Basic residues" evidence="4">
    <location>
        <begin position="193"/>
        <end position="218"/>
    </location>
</feature>
<gene>
    <name evidence="6" type="ORF">TVY486_1114930</name>
</gene>
<protein>
    <submittedName>
        <fullName evidence="6">Putative RNA-binding protein</fullName>
    </submittedName>
</protein>
<dbReference type="InterPro" id="IPR021790">
    <property type="entry name" value="PTBP1-like_RRM2"/>
</dbReference>
<dbReference type="SMART" id="SM00360">
    <property type="entry name" value="RRM"/>
    <property type="match status" value="4"/>
</dbReference>
<dbReference type="InterPro" id="IPR000504">
    <property type="entry name" value="RRM_dom"/>
</dbReference>
<sequence>MQTFILRNIPAHCMEDDLRRALLIYGTVLSAVVVPHLRQATVTMRSPHEAQAVLQQGCINLFGQSVTVEPAPYSPGTPQVGGGAAMMMPSHVGAARVNVVVEKCTYPVTKEVLTQVFSMVAPPINVVCSHSGPTTTGWVDFSDLATAQRAVMQLNKNSIYPDCCFMTLTVGQSVGTHHTMGGYTTQALPYHRGAPHHHHQSHHQSHGQHHPNGHHPHHVPLPPMHPLPGGNVGCGPMGLRGGRGRGRIGPIGRGVHSFGPGLPGAHPPYAAAACNGPPPEAVVIVSGVPDTVALHDLWVLLEVYGNVNSLKRQFSSKTNVIAHFQNVHDARLAVQHLQGCPFHGSSLSLKHFAGYIERGGKTEWNTGPATDPSTHAVLFSSGYHHRTKPTAAFNPMGRVRPSKNLFISNLTTAITDDEIKEIFTNAGFELEAFYRKNSNVVIVSLSDVENAVHALIAIHSQQIKERFLRVTFSHFPAAPRYGAEEGSEPAAAPESELPVAAQEANGEAEKVAEDPVEEPTAETVEHLENEGLCEES</sequence>
<dbReference type="InterPro" id="IPR035979">
    <property type="entry name" value="RBD_domain_sf"/>
</dbReference>
<name>G0U8S8_TRYVY</name>
<reference evidence="6" key="1">
    <citation type="journal article" date="2012" name="Proc. Natl. Acad. Sci. U.S.A.">
        <title>Antigenic diversity is generated by distinct evolutionary mechanisms in African trypanosome species.</title>
        <authorList>
            <person name="Jackson A.P."/>
            <person name="Berry A."/>
            <person name="Aslett M."/>
            <person name="Allison H.C."/>
            <person name="Burton P."/>
            <person name="Vavrova-Anderson J."/>
            <person name="Brown R."/>
            <person name="Browne H."/>
            <person name="Corton N."/>
            <person name="Hauser H."/>
            <person name="Gamble J."/>
            <person name="Gilderthorp R."/>
            <person name="Marcello L."/>
            <person name="McQuillan J."/>
            <person name="Otto T.D."/>
            <person name="Quail M.A."/>
            <person name="Sanders M.J."/>
            <person name="van Tonder A."/>
            <person name="Ginger M.L."/>
            <person name="Field M.C."/>
            <person name="Barry J.D."/>
            <person name="Hertz-Fowler C."/>
            <person name="Berriman M."/>
        </authorList>
    </citation>
    <scope>NUCLEOTIDE SEQUENCE</scope>
    <source>
        <strain evidence="6">Y486</strain>
    </source>
</reference>
<dbReference type="GO" id="GO:0003723">
    <property type="term" value="F:RNA binding"/>
    <property type="evidence" value="ECO:0007669"/>
    <property type="project" value="UniProtKB-UniRule"/>
</dbReference>
<dbReference type="CDD" id="cd00590">
    <property type="entry name" value="RRM_SF"/>
    <property type="match status" value="1"/>
</dbReference>
<feature type="region of interest" description="Disordered" evidence="4">
    <location>
        <begin position="481"/>
        <end position="536"/>
    </location>
</feature>
<evidence type="ECO:0000256" key="2">
    <source>
        <dbReference type="ARBA" id="ARBA00022884"/>
    </source>
</evidence>
<feature type="domain" description="RRM" evidence="5">
    <location>
        <begin position="403"/>
        <end position="475"/>
    </location>
</feature>
<dbReference type="AlphaFoldDB" id="G0U8S8"/>
<dbReference type="Gene3D" id="3.30.70.330">
    <property type="match status" value="4"/>
</dbReference>
<feature type="compositionally biased region" description="Gly residues" evidence="4">
    <location>
        <begin position="230"/>
        <end position="241"/>
    </location>
</feature>
<dbReference type="Pfam" id="PF11835">
    <property type="entry name" value="RRM_8"/>
    <property type="match status" value="1"/>
</dbReference>
<evidence type="ECO:0000256" key="3">
    <source>
        <dbReference type="PROSITE-ProRule" id="PRU00176"/>
    </source>
</evidence>
<organism evidence="6">
    <name type="scientific">Trypanosoma vivax (strain Y486)</name>
    <dbReference type="NCBI Taxonomy" id="1055687"/>
    <lineage>
        <taxon>Eukaryota</taxon>
        <taxon>Discoba</taxon>
        <taxon>Euglenozoa</taxon>
        <taxon>Kinetoplastea</taxon>
        <taxon>Metakinetoplastina</taxon>
        <taxon>Trypanosomatida</taxon>
        <taxon>Trypanosomatidae</taxon>
        <taxon>Trypanosoma</taxon>
        <taxon>Duttonella</taxon>
    </lineage>
</organism>
<dbReference type="EMBL" id="HE573027">
    <property type="protein sequence ID" value="CCC54009.1"/>
    <property type="molecule type" value="Genomic_DNA"/>
</dbReference>
<proteinExistence type="predicted"/>
<dbReference type="InterPro" id="IPR012677">
    <property type="entry name" value="Nucleotide-bd_a/b_plait_sf"/>
</dbReference>
<evidence type="ECO:0000259" key="5">
    <source>
        <dbReference type="PROSITE" id="PS50102"/>
    </source>
</evidence>
<keyword evidence="2 3" id="KW-0694">RNA-binding</keyword>
<keyword evidence="1" id="KW-0677">Repeat</keyword>
<dbReference type="Pfam" id="PF13893">
    <property type="entry name" value="RRM_5"/>
    <property type="match status" value="1"/>
</dbReference>
<dbReference type="PANTHER" id="PTHR15592">
    <property type="entry name" value="MATRIN 3/NUCLEAR PROTEIN 220-RELATED"/>
    <property type="match status" value="1"/>
</dbReference>
<accession>G0U8S8</accession>
<feature type="region of interest" description="Disordered" evidence="4">
    <location>
        <begin position="192"/>
        <end position="241"/>
    </location>
</feature>
<dbReference type="VEuPathDB" id="TriTrypDB:TvY486_1114930"/>
<dbReference type="PROSITE" id="PS50102">
    <property type="entry name" value="RRM"/>
    <property type="match status" value="1"/>
</dbReference>
<evidence type="ECO:0000313" key="6">
    <source>
        <dbReference type="EMBL" id="CCC54009.1"/>
    </source>
</evidence>